<dbReference type="Gene3D" id="3.40.50.11380">
    <property type="match status" value="1"/>
</dbReference>
<evidence type="ECO:0000256" key="2">
    <source>
        <dbReference type="ARBA" id="ARBA00005386"/>
    </source>
</evidence>
<dbReference type="AlphaFoldDB" id="A0A158EBV5"/>
<evidence type="ECO:0000256" key="5">
    <source>
        <dbReference type="ARBA" id="ARBA00022679"/>
    </source>
</evidence>
<dbReference type="EMBL" id="FCOB02000058">
    <property type="protein sequence ID" value="SAL03387.1"/>
    <property type="molecule type" value="Genomic_DNA"/>
</dbReference>
<evidence type="ECO:0000256" key="4">
    <source>
        <dbReference type="ARBA" id="ARBA00022676"/>
    </source>
</evidence>
<dbReference type="SUPFAM" id="SSF53756">
    <property type="entry name" value="UDP-Glycosyltransferase/glycogen phosphorylase"/>
    <property type="match status" value="1"/>
</dbReference>
<evidence type="ECO:0000256" key="3">
    <source>
        <dbReference type="ARBA" id="ARBA00011970"/>
    </source>
</evidence>
<dbReference type="SUPFAM" id="SSF48452">
    <property type="entry name" value="TPR-like"/>
    <property type="match status" value="2"/>
</dbReference>
<dbReference type="GO" id="GO:0097363">
    <property type="term" value="F:protein O-acetylglucosaminyltransferase activity"/>
    <property type="evidence" value="ECO:0007669"/>
    <property type="project" value="UniProtKB-EC"/>
</dbReference>
<sequence length="833" mass="91685">MQATGQASIESFESTLASFRAGNRAQAAARCTEILSAAPAHPGANHLLGAIHLLGGDPATAESLIRTSLSESTSAEGEADLGLALKAQKRYAEAESALGRALSLNPKLSSAQHNLARLFDEQGNVAEAETAYRRAIELDPDAADFRFNFGKLLARMGRPNEALVELRRAVELRPASAEAQNSLGTVLAELGMLAEAEPAFCRALEIKPDFAEALCNLGTLLVELKRFPEAESALRAALASNPQFAGASEMLAKLLSDQGRRQDAIELFRHAVAQSPNDAGSLNALGALLAEERRFAEAEPILRRAVELSPGSIAALVNLGALLWESGQSSESEAVFRSVLEADPNHWHAAFNLGLLLKDTRRLDEAEVFHRRVVELKPRTAAAHVGLANVLLAKASGDVSEALDCFRVAIELDPDCQIAHSNLVYMLTFASDDGFEVLDEGRRFASHFEAPYVSRSIEYRNDLTASRRLRIGYVSPDFRYHCQAMFMLPLLRNHDHEAVEVYCYSSVDKPDHVTQEIAQLADVWRDVHELTDEQLAHQIKEDRIDVLVDLTMHMSRGRPLLHARRPAPVQVSWLAYPGTTGSTAIGYRLTDPWLDPAGSPEADARYSEKSIRLRDTFWCYDPMTTEVEVNPLPAYAARCVTFGCLNNPSKLTDRTFELWAQVLRSVEGSRLVLLLAQGKARETVSAKFDSLGICPSRLEYTDYRPRDQYLRAYHHIDIVLDTFPYNGHTTSLDALWMGVPVVTIVGNSPQSRAGYSLLSNLGLGELAASSGARFVDTAVSLATDLPHLGELRAGLRNRMVNSPLMNGKRFARSMEQAFRKIWHDECRILEKKG</sequence>
<evidence type="ECO:0000259" key="9">
    <source>
        <dbReference type="Pfam" id="PF13844"/>
    </source>
</evidence>
<dbReference type="Proteomes" id="UP000054978">
    <property type="component" value="Unassembled WGS sequence"/>
</dbReference>
<dbReference type="Pfam" id="PF13414">
    <property type="entry name" value="TPR_11"/>
    <property type="match status" value="1"/>
</dbReference>
<dbReference type="STRING" id="1777144.AWB83_06779"/>
<dbReference type="OrthoDB" id="101857at2"/>
<feature type="repeat" description="TPR" evidence="8">
    <location>
        <begin position="177"/>
        <end position="210"/>
    </location>
</feature>
<keyword evidence="4" id="KW-0328">Glycosyltransferase</keyword>
<feature type="domain" description="O-GlcNAc transferase C-terminal" evidence="9">
    <location>
        <begin position="457"/>
        <end position="621"/>
    </location>
</feature>
<proteinExistence type="inferred from homology"/>
<dbReference type="SMART" id="SM00028">
    <property type="entry name" value="TPR"/>
    <property type="match status" value="10"/>
</dbReference>
<feature type="domain" description="O-GlcNAc transferase C-terminal" evidence="9">
    <location>
        <begin position="639"/>
        <end position="814"/>
    </location>
</feature>
<dbReference type="PROSITE" id="PS50293">
    <property type="entry name" value="TPR_REGION"/>
    <property type="match status" value="1"/>
</dbReference>
<keyword evidence="7 8" id="KW-0802">TPR repeat</keyword>
<comment type="pathway">
    <text evidence="1">Protein modification; protein glycosylation.</text>
</comment>
<reference evidence="10" key="1">
    <citation type="submission" date="2016-01" db="EMBL/GenBank/DDBJ databases">
        <authorList>
            <person name="Peeters C."/>
        </authorList>
    </citation>
    <scope>NUCLEOTIDE SEQUENCE [LARGE SCALE GENOMIC DNA]</scope>
    <source>
        <strain evidence="10">LMG 29326</strain>
    </source>
</reference>
<dbReference type="PANTHER" id="PTHR44835:SF1">
    <property type="entry name" value="PROTEIN O-GLCNAC TRANSFERASE"/>
    <property type="match status" value="1"/>
</dbReference>
<dbReference type="Pfam" id="PF13844">
    <property type="entry name" value="Glyco_transf_41"/>
    <property type="match status" value="2"/>
</dbReference>
<feature type="repeat" description="TPR" evidence="8">
    <location>
        <begin position="75"/>
        <end position="108"/>
    </location>
</feature>
<dbReference type="Gene3D" id="1.25.40.10">
    <property type="entry name" value="Tetratricopeptide repeat domain"/>
    <property type="match status" value="5"/>
</dbReference>
<dbReference type="EC" id="2.4.1.255" evidence="3"/>
<accession>A0A158EBV5</accession>
<dbReference type="InterPro" id="IPR011990">
    <property type="entry name" value="TPR-like_helical_dom_sf"/>
</dbReference>
<feature type="repeat" description="TPR" evidence="8">
    <location>
        <begin position="279"/>
        <end position="312"/>
    </location>
</feature>
<comment type="caution">
    <text evidence="10">The sequence shown here is derived from an EMBL/GenBank/DDBJ whole genome shotgun (WGS) entry which is preliminary data.</text>
</comment>
<dbReference type="Gene3D" id="3.40.50.2000">
    <property type="entry name" value="Glycogen Phosphorylase B"/>
    <property type="match status" value="1"/>
</dbReference>
<feature type="repeat" description="TPR" evidence="8">
    <location>
        <begin position="211"/>
        <end position="244"/>
    </location>
</feature>
<dbReference type="Pfam" id="PF13432">
    <property type="entry name" value="TPR_16"/>
    <property type="match status" value="1"/>
</dbReference>
<dbReference type="InterPro" id="IPR029489">
    <property type="entry name" value="OGT/SEC/SPY_C"/>
</dbReference>
<dbReference type="InterPro" id="IPR051939">
    <property type="entry name" value="Glycosyltr_41/O-GlcNAc_trsf"/>
</dbReference>
<dbReference type="Pfam" id="PF14559">
    <property type="entry name" value="TPR_19"/>
    <property type="match status" value="1"/>
</dbReference>
<keyword evidence="11" id="KW-1185">Reference proteome</keyword>
<dbReference type="PROSITE" id="PS50005">
    <property type="entry name" value="TPR"/>
    <property type="match status" value="8"/>
</dbReference>
<evidence type="ECO:0000256" key="8">
    <source>
        <dbReference type="PROSITE-ProRule" id="PRU00339"/>
    </source>
</evidence>
<dbReference type="RefSeq" id="WP_087050035.1">
    <property type="nucleotide sequence ID" value="NZ_FCOB02000058.1"/>
</dbReference>
<feature type="repeat" description="TPR" evidence="8">
    <location>
        <begin position="313"/>
        <end position="346"/>
    </location>
</feature>
<feature type="repeat" description="TPR" evidence="8">
    <location>
        <begin position="109"/>
        <end position="142"/>
    </location>
</feature>
<protein>
    <recommendedName>
        <fullName evidence="3">protein O-GlcNAc transferase</fullName>
        <ecNumber evidence="3">2.4.1.255</ecNumber>
    </recommendedName>
</protein>
<name>A0A158EBV5_9BURK</name>
<feature type="repeat" description="TPR" evidence="8">
    <location>
        <begin position="143"/>
        <end position="176"/>
    </location>
</feature>
<keyword evidence="6" id="KW-0677">Repeat</keyword>
<keyword evidence="5" id="KW-0808">Transferase</keyword>
<evidence type="ECO:0000256" key="7">
    <source>
        <dbReference type="ARBA" id="ARBA00022803"/>
    </source>
</evidence>
<dbReference type="InterPro" id="IPR019734">
    <property type="entry name" value="TPR_rpt"/>
</dbReference>
<evidence type="ECO:0000256" key="6">
    <source>
        <dbReference type="ARBA" id="ARBA00022737"/>
    </source>
</evidence>
<organism evidence="10 11">
    <name type="scientific">Caballeronia ptereochthonis</name>
    <dbReference type="NCBI Taxonomy" id="1777144"/>
    <lineage>
        <taxon>Bacteria</taxon>
        <taxon>Pseudomonadati</taxon>
        <taxon>Pseudomonadota</taxon>
        <taxon>Betaproteobacteria</taxon>
        <taxon>Burkholderiales</taxon>
        <taxon>Burkholderiaceae</taxon>
        <taxon>Caballeronia</taxon>
    </lineage>
</organism>
<feature type="repeat" description="TPR" evidence="8">
    <location>
        <begin position="245"/>
        <end position="278"/>
    </location>
</feature>
<dbReference type="Pfam" id="PF13181">
    <property type="entry name" value="TPR_8"/>
    <property type="match status" value="2"/>
</dbReference>
<evidence type="ECO:0000313" key="11">
    <source>
        <dbReference type="Proteomes" id="UP000054978"/>
    </source>
</evidence>
<dbReference type="PANTHER" id="PTHR44835">
    <property type="entry name" value="UDP-N-ACETYLGLUCOSAMINE--PEPTIDE N-ACETYLGLUCOSAMINYLTRANSFERASE SPINDLY-RELATED"/>
    <property type="match status" value="1"/>
</dbReference>
<comment type="similarity">
    <text evidence="2">Belongs to the glycosyltransferase 41 family. O-GlcNAc transferase subfamily.</text>
</comment>
<gene>
    <name evidence="10" type="ORF">AWB83_06779</name>
</gene>
<evidence type="ECO:0000313" key="10">
    <source>
        <dbReference type="EMBL" id="SAL03387.1"/>
    </source>
</evidence>
<evidence type="ECO:0000256" key="1">
    <source>
        <dbReference type="ARBA" id="ARBA00004922"/>
    </source>
</evidence>